<reference evidence="1 2" key="1">
    <citation type="submission" date="2020-07" db="EMBL/GenBank/DDBJ databases">
        <title>Genomic Encyclopedia of Type Strains, Phase IV (KMG-V): Genome sequencing to study the core and pangenomes of soil and plant-associated prokaryotes.</title>
        <authorList>
            <person name="Whitman W."/>
        </authorList>
    </citation>
    <scope>NUCLEOTIDE SEQUENCE [LARGE SCALE GENOMIC DNA]</scope>
    <source>
        <strain evidence="1 2">RH4WT92</strain>
    </source>
</reference>
<accession>A0ABR6AUH9</accession>
<evidence type="ECO:0000313" key="2">
    <source>
        <dbReference type="Proteomes" id="UP000578622"/>
    </source>
</evidence>
<protein>
    <submittedName>
        <fullName evidence="1">Uncharacterized protein</fullName>
    </submittedName>
</protein>
<dbReference type="Proteomes" id="UP000578622">
    <property type="component" value="Unassembled WGS sequence"/>
</dbReference>
<dbReference type="EMBL" id="JACGXG010000008">
    <property type="protein sequence ID" value="MBA8853124.1"/>
    <property type="molecule type" value="Genomic_DNA"/>
</dbReference>
<gene>
    <name evidence="1" type="ORF">FHW20_004100</name>
</gene>
<evidence type="ECO:0000313" key="1">
    <source>
        <dbReference type="EMBL" id="MBA8853124.1"/>
    </source>
</evidence>
<organism evidence="1 2">
    <name type="scientific">Brucella intermedia</name>
    <dbReference type="NCBI Taxonomy" id="94625"/>
    <lineage>
        <taxon>Bacteria</taxon>
        <taxon>Pseudomonadati</taxon>
        <taxon>Pseudomonadota</taxon>
        <taxon>Alphaproteobacteria</taxon>
        <taxon>Hyphomicrobiales</taxon>
        <taxon>Brucellaceae</taxon>
        <taxon>Brucella/Ochrobactrum group</taxon>
        <taxon>Brucella</taxon>
    </lineage>
</organism>
<keyword evidence="2" id="KW-1185">Reference proteome</keyword>
<name>A0ABR6AUH9_9HYPH</name>
<sequence>MTFSLKVKKSDLDMKPADAGFIAFPDQD</sequence>
<proteinExistence type="predicted"/>
<comment type="caution">
    <text evidence="1">The sequence shown here is derived from an EMBL/GenBank/DDBJ whole genome shotgun (WGS) entry which is preliminary data.</text>
</comment>